<accession>A0ABP4UW83</accession>
<organism evidence="1 2">
    <name type="scientific">Kribbella yunnanensis</name>
    <dbReference type="NCBI Taxonomy" id="190194"/>
    <lineage>
        <taxon>Bacteria</taxon>
        <taxon>Bacillati</taxon>
        <taxon>Actinomycetota</taxon>
        <taxon>Actinomycetes</taxon>
        <taxon>Propionibacteriales</taxon>
        <taxon>Kribbellaceae</taxon>
        <taxon>Kribbella</taxon>
    </lineage>
</organism>
<dbReference type="Proteomes" id="UP001500280">
    <property type="component" value="Unassembled WGS sequence"/>
</dbReference>
<comment type="caution">
    <text evidence="1">The sequence shown here is derived from an EMBL/GenBank/DDBJ whole genome shotgun (WGS) entry which is preliminary data.</text>
</comment>
<sequence length="133" mass="14929">MEQWCDQYDAAAAETSLEHNGEQWAGCQCDKQCWLRGVVLQEQEKSGREGQRAMCALPSRYPTCDAGNRDEHDTDGSEINYIASVVKPRRDRPYRPRQAAPVDGCLEDLARPQILKKRDYGQPGQSGSEQSLA</sequence>
<protein>
    <submittedName>
        <fullName evidence="1">Uncharacterized protein</fullName>
    </submittedName>
</protein>
<name>A0ABP4UW83_9ACTN</name>
<proteinExistence type="predicted"/>
<dbReference type="EMBL" id="BAAANF010000023">
    <property type="protein sequence ID" value="GAA1713183.1"/>
    <property type="molecule type" value="Genomic_DNA"/>
</dbReference>
<evidence type="ECO:0000313" key="2">
    <source>
        <dbReference type="Proteomes" id="UP001500280"/>
    </source>
</evidence>
<evidence type="ECO:0000313" key="1">
    <source>
        <dbReference type="EMBL" id="GAA1713183.1"/>
    </source>
</evidence>
<keyword evidence="2" id="KW-1185">Reference proteome</keyword>
<reference evidence="2" key="1">
    <citation type="journal article" date="2019" name="Int. J. Syst. Evol. Microbiol.">
        <title>The Global Catalogue of Microorganisms (GCM) 10K type strain sequencing project: providing services to taxonomists for standard genome sequencing and annotation.</title>
        <authorList>
            <consortium name="The Broad Institute Genomics Platform"/>
            <consortium name="The Broad Institute Genome Sequencing Center for Infectious Disease"/>
            <person name="Wu L."/>
            <person name="Ma J."/>
        </authorList>
    </citation>
    <scope>NUCLEOTIDE SEQUENCE [LARGE SCALE GENOMIC DNA]</scope>
    <source>
        <strain evidence="2">JCM 14307</strain>
    </source>
</reference>
<gene>
    <name evidence="1" type="ORF">GCM10009745_71810</name>
</gene>